<dbReference type="GO" id="GO:0006357">
    <property type="term" value="P:regulation of transcription by RNA polymerase II"/>
    <property type="evidence" value="ECO:0007669"/>
    <property type="project" value="InterPro"/>
</dbReference>
<evidence type="ECO:0000256" key="2">
    <source>
        <dbReference type="ARBA" id="ARBA00005389"/>
    </source>
</evidence>
<dbReference type="Gramene" id="PNW75887">
    <property type="protein sequence ID" value="PNW75887"/>
    <property type="gene ID" value="CHLRE_12g556450v5"/>
</dbReference>
<dbReference type="Proteomes" id="UP000006906">
    <property type="component" value="Chromosome 12"/>
</dbReference>
<evidence type="ECO:0000256" key="5">
    <source>
        <dbReference type="ARBA" id="ARBA00023242"/>
    </source>
</evidence>
<keyword evidence="6" id="KW-0010">Activator</keyword>
<dbReference type="AlphaFoldDB" id="A0A2K3D5U4"/>
<keyword evidence="3 6" id="KW-0805">Transcription regulation</keyword>
<protein>
    <recommendedName>
        <fullName evidence="6">Mediator of RNA polymerase II transcription subunit 10</fullName>
    </recommendedName>
    <alternativeName>
        <fullName evidence="6">Mediator complex subunit 10</fullName>
    </alternativeName>
</protein>
<dbReference type="GO" id="GO:0003712">
    <property type="term" value="F:transcription coregulator activity"/>
    <property type="evidence" value="ECO:0007669"/>
    <property type="project" value="InterPro"/>
</dbReference>
<dbReference type="Pfam" id="PF09748">
    <property type="entry name" value="Med10"/>
    <property type="match status" value="1"/>
</dbReference>
<evidence type="ECO:0000256" key="6">
    <source>
        <dbReference type="RuleBase" id="RU364146"/>
    </source>
</evidence>
<keyword evidence="5 6" id="KW-0539">Nucleus</keyword>
<comment type="similarity">
    <text evidence="2 6">Belongs to the Mediator complex subunit 10 family.</text>
</comment>
<dbReference type="InParanoid" id="A0A2K3D5U4"/>
<dbReference type="STRING" id="3055.A0A2K3D5U4"/>
<dbReference type="OrthoDB" id="337270at2759"/>
<evidence type="ECO:0000256" key="4">
    <source>
        <dbReference type="ARBA" id="ARBA00023163"/>
    </source>
</evidence>
<name>A0A2K3D5U4_CHLRE</name>
<dbReference type="InterPro" id="IPR019145">
    <property type="entry name" value="Mediator_Med10"/>
</dbReference>
<accession>A0A2K3D5U4</accession>
<keyword evidence="4 6" id="KW-0804">Transcription</keyword>
<organism evidence="7 8">
    <name type="scientific">Chlamydomonas reinhardtii</name>
    <name type="common">Chlamydomonas smithii</name>
    <dbReference type="NCBI Taxonomy" id="3055"/>
    <lineage>
        <taxon>Eukaryota</taxon>
        <taxon>Viridiplantae</taxon>
        <taxon>Chlorophyta</taxon>
        <taxon>core chlorophytes</taxon>
        <taxon>Chlorophyceae</taxon>
        <taxon>CS clade</taxon>
        <taxon>Chlamydomonadales</taxon>
        <taxon>Chlamydomonadaceae</taxon>
        <taxon>Chlamydomonas</taxon>
    </lineage>
</organism>
<evidence type="ECO:0000313" key="8">
    <source>
        <dbReference type="Proteomes" id="UP000006906"/>
    </source>
</evidence>
<dbReference type="EMBL" id="CM008973">
    <property type="protein sequence ID" value="PNW75887.1"/>
    <property type="molecule type" value="Genomic_DNA"/>
</dbReference>
<evidence type="ECO:0000313" key="7">
    <source>
        <dbReference type="EMBL" id="PNW75887.1"/>
    </source>
</evidence>
<sequence>MSTDQASSKSNEAPTTTDVSRAISATLWKIHELEAILASYDGSNSEILEQRLVQYEKLLASSRDMLKLRPVPAADGSPPRNTLEGRKAPEELIKALDAGMNPDEYLRETFRAAKRDNQISKGKAEALQLLFANMLADAAATFPQEASEYKKLLGLD</sequence>
<comment type="subcellular location">
    <subcellularLocation>
        <location evidence="1 6">Nucleus</location>
    </subcellularLocation>
</comment>
<evidence type="ECO:0000256" key="3">
    <source>
        <dbReference type="ARBA" id="ARBA00023015"/>
    </source>
</evidence>
<evidence type="ECO:0000256" key="1">
    <source>
        <dbReference type="ARBA" id="ARBA00004123"/>
    </source>
</evidence>
<keyword evidence="8" id="KW-1185">Reference proteome</keyword>
<comment type="function">
    <text evidence="6">Component of the Mediator complex, a coactivator involved in the regulated transcription of nearly all RNA polymerase II-dependent genes. Mediator functions as a bridge to convey information from gene-specific regulatory proteins to the basal RNA polymerase II transcription machinery. Mediator is recruited to promoters by direct interactions with regulatory proteins and serves as a scaffold for the assembly of a functional preinitiation complex with RNA polymerase II and the general transcription factors.</text>
</comment>
<reference evidence="7 8" key="1">
    <citation type="journal article" date="2007" name="Science">
        <title>The Chlamydomonas genome reveals the evolution of key animal and plant functions.</title>
        <authorList>
            <person name="Merchant S.S."/>
            <person name="Prochnik S.E."/>
            <person name="Vallon O."/>
            <person name="Harris E.H."/>
            <person name="Karpowicz S.J."/>
            <person name="Witman G.B."/>
            <person name="Terry A."/>
            <person name="Salamov A."/>
            <person name="Fritz-Laylin L.K."/>
            <person name="Marechal-Drouard L."/>
            <person name="Marshall W.F."/>
            <person name="Qu L.H."/>
            <person name="Nelson D.R."/>
            <person name="Sanderfoot A.A."/>
            <person name="Spalding M.H."/>
            <person name="Kapitonov V.V."/>
            <person name="Ren Q."/>
            <person name="Ferris P."/>
            <person name="Lindquist E."/>
            <person name="Shapiro H."/>
            <person name="Lucas S.M."/>
            <person name="Grimwood J."/>
            <person name="Schmutz J."/>
            <person name="Cardol P."/>
            <person name="Cerutti H."/>
            <person name="Chanfreau G."/>
            <person name="Chen C.L."/>
            <person name="Cognat V."/>
            <person name="Croft M.T."/>
            <person name="Dent R."/>
            <person name="Dutcher S."/>
            <person name="Fernandez E."/>
            <person name="Fukuzawa H."/>
            <person name="Gonzalez-Ballester D."/>
            <person name="Gonzalez-Halphen D."/>
            <person name="Hallmann A."/>
            <person name="Hanikenne M."/>
            <person name="Hippler M."/>
            <person name="Inwood W."/>
            <person name="Jabbari K."/>
            <person name="Kalanon M."/>
            <person name="Kuras R."/>
            <person name="Lefebvre P.A."/>
            <person name="Lemaire S.D."/>
            <person name="Lobanov A.V."/>
            <person name="Lohr M."/>
            <person name="Manuell A."/>
            <person name="Meier I."/>
            <person name="Mets L."/>
            <person name="Mittag M."/>
            <person name="Mittelmeier T."/>
            <person name="Moroney J.V."/>
            <person name="Moseley J."/>
            <person name="Napoli C."/>
            <person name="Nedelcu A.M."/>
            <person name="Niyogi K."/>
            <person name="Novoselov S.V."/>
            <person name="Paulsen I.T."/>
            <person name="Pazour G."/>
            <person name="Purton S."/>
            <person name="Ral J.P."/>
            <person name="Riano-Pachon D.M."/>
            <person name="Riekhof W."/>
            <person name="Rymarquis L."/>
            <person name="Schroda M."/>
            <person name="Stern D."/>
            <person name="Umen J."/>
            <person name="Willows R."/>
            <person name="Wilson N."/>
            <person name="Zimmer S.L."/>
            <person name="Allmer J."/>
            <person name="Balk J."/>
            <person name="Bisova K."/>
            <person name="Chen C.J."/>
            <person name="Elias M."/>
            <person name="Gendler K."/>
            <person name="Hauser C."/>
            <person name="Lamb M.R."/>
            <person name="Ledford H."/>
            <person name="Long J.C."/>
            <person name="Minagawa J."/>
            <person name="Page M.D."/>
            <person name="Pan J."/>
            <person name="Pootakham W."/>
            <person name="Roje S."/>
            <person name="Rose A."/>
            <person name="Stahlberg E."/>
            <person name="Terauchi A.M."/>
            <person name="Yang P."/>
            <person name="Ball S."/>
            <person name="Bowler C."/>
            <person name="Dieckmann C.L."/>
            <person name="Gladyshev V.N."/>
            <person name="Green P."/>
            <person name="Jorgensen R."/>
            <person name="Mayfield S."/>
            <person name="Mueller-Roeber B."/>
            <person name="Rajamani S."/>
            <person name="Sayre R.T."/>
            <person name="Brokstein P."/>
            <person name="Dubchak I."/>
            <person name="Goodstein D."/>
            <person name="Hornick L."/>
            <person name="Huang Y.W."/>
            <person name="Jhaveri J."/>
            <person name="Luo Y."/>
            <person name="Martinez D."/>
            <person name="Ngau W.C."/>
            <person name="Otillar B."/>
            <person name="Poliakov A."/>
            <person name="Porter A."/>
            <person name="Szajkowski L."/>
            <person name="Werner G."/>
            <person name="Zhou K."/>
            <person name="Grigoriev I.V."/>
            <person name="Rokhsar D.S."/>
            <person name="Grossman A.R."/>
        </authorList>
    </citation>
    <scope>NUCLEOTIDE SEQUENCE [LARGE SCALE GENOMIC DNA]</scope>
    <source>
        <strain evidence="8">CC-503</strain>
    </source>
</reference>
<dbReference type="FunCoup" id="A0A2K3D5U4">
    <property type="interactions" value="1561"/>
</dbReference>
<dbReference type="GO" id="GO:0016592">
    <property type="term" value="C:mediator complex"/>
    <property type="evidence" value="ECO:0007669"/>
    <property type="project" value="InterPro"/>
</dbReference>
<comment type="subunit">
    <text evidence="6">Component of the Mediator complex.</text>
</comment>
<gene>
    <name evidence="6" type="primary">MED10</name>
    <name evidence="7" type="ORF">CHLRE_12g556450v5</name>
</gene>
<dbReference type="OMA" id="SATLWKI"/>
<proteinExistence type="inferred from homology"/>